<reference evidence="2 3" key="1">
    <citation type="submission" date="2011-08" db="EMBL/GenBank/DDBJ databases">
        <title>The Genome Sequence of Plasmodium vivax Brazil I.</title>
        <authorList>
            <consortium name="The Broad Institute Genome Sequencing Platform"/>
            <consortium name="The Broad Institute Genome Sequencing Center for Infectious Disease"/>
            <person name="Neafsey D."/>
            <person name="Carlton J."/>
            <person name="Barnwell J."/>
            <person name="Collins W."/>
            <person name="Escalante A."/>
            <person name="Mullikin J."/>
            <person name="Saul A."/>
            <person name="Guigo R."/>
            <person name="Camara F."/>
            <person name="Young S.K."/>
            <person name="Zeng Q."/>
            <person name="Gargeya S."/>
            <person name="Fitzgerald M."/>
            <person name="Haas B."/>
            <person name="Abouelleil A."/>
            <person name="Alvarado L."/>
            <person name="Arachchi H.M."/>
            <person name="Berlin A."/>
            <person name="Brown A."/>
            <person name="Chapman S.B."/>
            <person name="Chen Z."/>
            <person name="Dunbar C."/>
            <person name="Freedman E."/>
            <person name="Gearin G."/>
            <person name="Gellesch M."/>
            <person name="Goldberg J."/>
            <person name="Griggs A."/>
            <person name="Gujja S."/>
            <person name="Heiman D."/>
            <person name="Howarth C."/>
            <person name="Larson L."/>
            <person name="Lui A."/>
            <person name="MacDonald P.J.P."/>
            <person name="Montmayeur A."/>
            <person name="Murphy C."/>
            <person name="Neiman D."/>
            <person name="Pearson M."/>
            <person name="Priest M."/>
            <person name="Roberts A."/>
            <person name="Saif S."/>
            <person name="Shea T."/>
            <person name="Shenoy N."/>
            <person name="Sisk P."/>
            <person name="Stolte C."/>
            <person name="Sykes S."/>
            <person name="Wortman J."/>
            <person name="Nusbaum C."/>
            <person name="Birren B."/>
        </authorList>
    </citation>
    <scope>NUCLEOTIDE SEQUENCE [LARGE SCALE GENOMIC DNA]</scope>
    <source>
        <strain evidence="2 3">Brazil I</strain>
    </source>
</reference>
<accession>A0A0J9SUZ5</accession>
<feature type="compositionally biased region" description="Basic residues" evidence="1">
    <location>
        <begin position="34"/>
        <end position="52"/>
    </location>
</feature>
<name>A0A0J9SUZ5_PLAV1</name>
<dbReference type="AlphaFoldDB" id="A0A0J9SUZ5"/>
<organism evidence="2 3">
    <name type="scientific">Plasmodium vivax (strain Brazil I)</name>
    <dbReference type="NCBI Taxonomy" id="1033975"/>
    <lineage>
        <taxon>Eukaryota</taxon>
        <taxon>Sar</taxon>
        <taxon>Alveolata</taxon>
        <taxon>Apicomplexa</taxon>
        <taxon>Aconoidasida</taxon>
        <taxon>Haemosporida</taxon>
        <taxon>Plasmodiidae</taxon>
        <taxon>Plasmodium</taxon>
        <taxon>Plasmodium (Plasmodium)</taxon>
    </lineage>
</organism>
<dbReference type="EMBL" id="KQ234816">
    <property type="protein sequence ID" value="KMZ86704.1"/>
    <property type="molecule type" value="Genomic_DNA"/>
</dbReference>
<evidence type="ECO:0000256" key="1">
    <source>
        <dbReference type="SAM" id="MobiDB-lite"/>
    </source>
</evidence>
<feature type="region of interest" description="Disordered" evidence="1">
    <location>
        <begin position="34"/>
        <end position="77"/>
    </location>
</feature>
<evidence type="ECO:0000313" key="2">
    <source>
        <dbReference type="EMBL" id="KMZ86704.1"/>
    </source>
</evidence>
<gene>
    <name evidence="2" type="ORF">PVBG_04362</name>
</gene>
<protein>
    <submittedName>
        <fullName evidence="2">Uncharacterized protein</fullName>
    </submittedName>
</protein>
<sequence length="162" mass="19131">MINAYAAPKEKRSAVGRNFKVSIKFLSKKKCSRNVRNVVKKKKKKKKKKKSSKVAVKSTGGRRTYAEPAPRHTQVHKGSGATPFFFLPPMKKVLSAAQQTYDILLTGREYTFGLFPPALLPFFRFQVWRRRWEKRRNKRKKKEKKKEKKRRNTYLHCFIKTN</sequence>
<proteinExistence type="predicted"/>
<evidence type="ECO:0000313" key="3">
    <source>
        <dbReference type="Proteomes" id="UP000053327"/>
    </source>
</evidence>
<dbReference type="Proteomes" id="UP000053327">
    <property type="component" value="Unassembled WGS sequence"/>
</dbReference>